<proteinExistence type="predicted"/>
<evidence type="ECO:0000256" key="1">
    <source>
        <dbReference type="SAM" id="MobiDB-lite"/>
    </source>
</evidence>
<keyword evidence="2" id="KW-0472">Membrane</keyword>
<keyword evidence="4" id="KW-1185">Reference proteome</keyword>
<organism evidence="3 4">
    <name type="scientific">Pseudocohnilembus persalinus</name>
    <name type="common">Ciliate</name>
    <dbReference type="NCBI Taxonomy" id="266149"/>
    <lineage>
        <taxon>Eukaryota</taxon>
        <taxon>Sar</taxon>
        <taxon>Alveolata</taxon>
        <taxon>Ciliophora</taxon>
        <taxon>Intramacronucleata</taxon>
        <taxon>Oligohymenophorea</taxon>
        <taxon>Scuticociliatia</taxon>
        <taxon>Philasterida</taxon>
        <taxon>Pseudocohnilembidae</taxon>
        <taxon>Pseudocohnilembus</taxon>
    </lineage>
</organism>
<feature type="region of interest" description="Disordered" evidence="1">
    <location>
        <begin position="272"/>
        <end position="291"/>
    </location>
</feature>
<feature type="compositionally biased region" description="Polar residues" evidence="1">
    <location>
        <begin position="275"/>
        <end position="286"/>
    </location>
</feature>
<reference evidence="3 4" key="1">
    <citation type="journal article" date="2015" name="Sci. Rep.">
        <title>Genome of the facultative scuticociliatosis pathogen Pseudocohnilembus persalinus provides insight into its virulence through horizontal gene transfer.</title>
        <authorList>
            <person name="Xiong J."/>
            <person name="Wang G."/>
            <person name="Cheng J."/>
            <person name="Tian M."/>
            <person name="Pan X."/>
            <person name="Warren A."/>
            <person name="Jiang C."/>
            <person name="Yuan D."/>
            <person name="Miao W."/>
        </authorList>
    </citation>
    <scope>NUCLEOTIDE SEQUENCE [LARGE SCALE GENOMIC DNA]</scope>
    <source>
        <strain evidence="3">36N120E</strain>
    </source>
</reference>
<evidence type="ECO:0000313" key="3">
    <source>
        <dbReference type="EMBL" id="KRX08002.1"/>
    </source>
</evidence>
<sequence length="449" mass="53946">MQIQNINSKTTTNKNSQTNNPKYQTFTGYINDSLSAQTQYGNKNVFFRDVSPILVQNNLKNNIDDQKQNSLIQNGYNKRLQAIQNNGNNHFQPVSSNEIFEKQFNDTQSNTFNQNYIDFSSECLDENPKQQKILQNKRNNQSEQYLNIQQFQNQAFSYNQKVDNFSKIKTKIFKLRSPRQYQNNDDEQNKNNDNNYEQNHKNKLKQQNLSQRNLVSPIQLPGATLKKENYIQQYKDYLQKNWKQIEKQRKNQKQQEIKRQQQEEERKKIIKLEKNSQNLSNQSEVQKLSKLSKDSAQSLNQEYEEFKRQQDLKKQSSNNLTQMRYQQQMQELENKKSSNTFYGILILALICAYFLYTSIPFEQGYKEISYWERYYKDKIFQNSNQNWNQIHIDQDSLALEIYMKIQDIIQQRGFIKEKDIYLETRQTYGPFETNTILDQRYFWPVYFKG</sequence>
<name>A0A0V0R0E9_PSEPJ</name>
<protein>
    <recommendedName>
        <fullName evidence="5">Transmembrane protein</fullName>
    </recommendedName>
</protein>
<accession>A0A0V0R0E9</accession>
<evidence type="ECO:0000313" key="4">
    <source>
        <dbReference type="Proteomes" id="UP000054937"/>
    </source>
</evidence>
<comment type="caution">
    <text evidence="3">The sequence shown here is derived from an EMBL/GenBank/DDBJ whole genome shotgun (WGS) entry which is preliminary data.</text>
</comment>
<dbReference type="AlphaFoldDB" id="A0A0V0R0E9"/>
<keyword evidence="2" id="KW-0812">Transmembrane</keyword>
<evidence type="ECO:0008006" key="5">
    <source>
        <dbReference type="Google" id="ProtNLM"/>
    </source>
</evidence>
<dbReference type="EMBL" id="LDAU01000076">
    <property type="protein sequence ID" value="KRX08002.1"/>
    <property type="molecule type" value="Genomic_DNA"/>
</dbReference>
<feature type="region of interest" description="Disordered" evidence="1">
    <location>
        <begin position="1"/>
        <end position="20"/>
    </location>
</feature>
<keyword evidence="2" id="KW-1133">Transmembrane helix</keyword>
<gene>
    <name evidence="3" type="ORF">PPERSA_06180</name>
</gene>
<feature type="region of interest" description="Disordered" evidence="1">
    <location>
        <begin position="176"/>
        <end position="198"/>
    </location>
</feature>
<evidence type="ECO:0000256" key="2">
    <source>
        <dbReference type="SAM" id="Phobius"/>
    </source>
</evidence>
<feature type="transmembrane region" description="Helical" evidence="2">
    <location>
        <begin position="340"/>
        <end position="359"/>
    </location>
</feature>
<dbReference type="Proteomes" id="UP000054937">
    <property type="component" value="Unassembled WGS sequence"/>
</dbReference>
<dbReference type="InParanoid" id="A0A0V0R0E9"/>